<dbReference type="EMBL" id="JH795877">
    <property type="protein sequence ID" value="EJT97378.1"/>
    <property type="molecule type" value="Genomic_DNA"/>
</dbReference>
<dbReference type="SUPFAM" id="SSF53474">
    <property type="entry name" value="alpha/beta-Hydrolases"/>
    <property type="match status" value="1"/>
</dbReference>
<proteinExistence type="predicted"/>
<dbReference type="InterPro" id="IPR029058">
    <property type="entry name" value="AB_hydrolase_fold"/>
</dbReference>
<dbReference type="RefSeq" id="XP_040624276.1">
    <property type="nucleotide sequence ID" value="XM_040774498.1"/>
</dbReference>
<evidence type="ECO:0000313" key="3">
    <source>
        <dbReference type="EMBL" id="EJT97378.1"/>
    </source>
</evidence>
<sequence>RAVVFNVDHCLAPEHKFPIPLEDCYHTISWVIDHAEKYNINPQKIGLWGCSAGANLAAAVCLR</sequence>
<organism evidence="3 4">
    <name type="scientific">Dacryopinax primogenitus (strain DJM 731)</name>
    <name type="common">Brown rot fungus</name>
    <dbReference type="NCBI Taxonomy" id="1858805"/>
    <lineage>
        <taxon>Eukaryota</taxon>
        <taxon>Fungi</taxon>
        <taxon>Dikarya</taxon>
        <taxon>Basidiomycota</taxon>
        <taxon>Agaricomycotina</taxon>
        <taxon>Dacrymycetes</taxon>
        <taxon>Dacrymycetales</taxon>
        <taxon>Dacrymycetaceae</taxon>
        <taxon>Dacryopinax</taxon>
    </lineage>
</organism>
<dbReference type="PANTHER" id="PTHR48081">
    <property type="entry name" value="AB HYDROLASE SUPERFAMILY PROTEIN C4A8.06C"/>
    <property type="match status" value="1"/>
</dbReference>
<dbReference type="STRING" id="1858805.M5FPX2"/>
<dbReference type="GeneID" id="63689560"/>
<reference evidence="3 4" key="1">
    <citation type="journal article" date="2012" name="Science">
        <title>The Paleozoic origin of enzymatic lignin decomposition reconstructed from 31 fungal genomes.</title>
        <authorList>
            <person name="Floudas D."/>
            <person name="Binder M."/>
            <person name="Riley R."/>
            <person name="Barry K."/>
            <person name="Blanchette R.A."/>
            <person name="Henrissat B."/>
            <person name="Martinez A.T."/>
            <person name="Otillar R."/>
            <person name="Spatafora J.W."/>
            <person name="Yadav J.S."/>
            <person name="Aerts A."/>
            <person name="Benoit I."/>
            <person name="Boyd A."/>
            <person name="Carlson A."/>
            <person name="Copeland A."/>
            <person name="Coutinho P.M."/>
            <person name="de Vries R.P."/>
            <person name="Ferreira P."/>
            <person name="Findley K."/>
            <person name="Foster B."/>
            <person name="Gaskell J."/>
            <person name="Glotzer D."/>
            <person name="Gorecki P."/>
            <person name="Heitman J."/>
            <person name="Hesse C."/>
            <person name="Hori C."/>
            <person name="Igarashi K."/>
            <person name="Jurgens J.A."/>
            <person name="Kallen N."/>
            <person name="Kersten P."/>
            <person name="Kohler A."/>
            <person name="Kuees U."/>
            <person name="Kumar T.K.A."/>
            <person name="Kuo A."/>
            <person name="LaButti K."/>
            <person name="Larrondo L.F."/>
            <person name="Lindquist E."/>
            <person name="Ling A."/>
            <person name="Lombard V."/>
            <person name="Lucas S."/>
            <person name="Lundell T."/>
            <person name="Martin R."/>
            <person name="McLaughlin D.J."/>
            <person name="Morgenstern I."/>
            <person name="Morin E."/>
            <person name="Murat C."/>
            <person name="Nagy L.G."/>
            <person name="Nolan M."/>
            <person name="Ohm R.A."/>
            <person name="Patyshakuliyeva A."/>
            <person name="Rokas A."/>
            <person name="Ruiz-Duenas F.J."/>
            <person name="Sabat G."/>
            <person name="Salamov A."/>
            <person name="Samejima M."/>
            <person name="Schmutz J."/>
            <person name="Slot J.C."/>
            <person name="St John F."/>
            <person name="Stenlid J."/>
            <person name="Sun H."/>
            <person name="Sun S."/>
            <person name="Syed K."/>
            <person name="Tsang A."/>
            <person name="Wiebenga A."/>
            <person name="Young D."/>
            <person name="Pisabarro A."/>
            <person name="Eastwood D.C."/>
            <person name="Martin F."/>
            <person name="Cullen D."/>
            <person name="Grigoriev I.V."/>
            <person name="Hibbett D.S."/>
        </authorList>
    </citation>
    <scope>NUCLEOTIDE SEQUENCE [LARGE SCALE GENOMIC DNA]</scope>
    <source>
        <strain evidence="3 4">DJM-731 SS1</strain>
    </source>
</reference>
<evidence type="ECO:0000256" key="1">
    <source>
        <dbReference type="ARBA" id="ARBA00022801"/>
    </source>
</evidence>
<keyword evidence="4" id="KW-1185">Reference proteome</keyword>
<dbReference type="InterPro" id="IPR050300">
    <property type="entry name" value="GDXG_lipolytic_enzyme"/>
</dbReference>
<keyword evidence="1 3" id="KW-0378">Hydrolase</keyword>
<dbReference type="InterPro" id="IPR013094">
    <property type="entry name" value="AB_hydrolase_3"/>
</dbReference>
<dbReference type="GO" id="GO:0016787">
    <property type="term" value="F:hydrolase activity"/>
    <property type="evidence" value="ECO:0007669"/>
    <property type="project" value="UniProtKB-KW"/>
</dbReference>
<evidence type="ECO:0000313" key="4">
    <source>
        <dbReference type="Proteomes" id="UP000030653"/>
    </source>
</evidence>
<gene>
    <name evidence="3" type="ORF">DACRYDRAFT_41031</name>
</gene>
<dbReference type="Proteomes" id="UP000030653">
    <property type="component" value="Unassembled WGS sequence"/>
</dbReference>
<name>M5FPX2_DACPD</name>
<dbReference type="Pfam" id="PF07859">
    <property type="entry name" value="Abhydrolase_3"/>
    <property type="match status" value="1"/>
</dbReference>
<dbReference type="Gene3D" id="3.40.50.1820">
    <property type="entry name" value="alpha/beta hydrolase"/>
    <property type="match status" value="1"/>
</dbReference>
<dbReference type="PANTHER" id="PTHR48081:SF8">
    <property type="entry name" value="ALPHA_BETA HYDROLASE FOLD-3 DOMAIN-CONTAINING PROTEIN-RELATED"/>
    <property type="match status" value="1"/>
</dbReference>
<dbReference type="AlphaFoldDB" id="M5FPX2"/>
<feature type="non-terminal residue" evidence="3">
    <location>
        <position position="63"/>
    </location>
</feature>
<feature type="domain" description="Alpha/beta hydrolase fold-3" evidence="2">
    <location>
        <begin position="2"/>
        <end position="63"/>
    </location>
</feature>
<accession>M5FPX2</accession>
<feature type="non-terminal residue" evidence="3">
    <location>
        <position position="1"/>
    </location>
</feature>
<protein>
    <submittedName>
        <fullName evidence="3">Alpha/beta hydrolase fold-3</fullName>
    </submittedName>
</protein>
<dbReference type="OrthoDB" id="408631at2759"/>
<evidence type="ECO:0000259" key="2">
    <source>
        <dbReference type="Pfam" id="PF07859"/>
    </source>
</evidence>
<dbReference type="HOGENOM" id="CLU_2891974_0_0_1"/>